<evidence type="ECO:0000313" key="3">
    <source>
        <dbReference type="Proteomes" id="UP000002051"/>
    </source>
</evidence>
<organism evidence="1 3">
    <name type="scientific">Medicago truncatula</name>
    <name type="common">Barrel medic</name>
    <name type="synonym">Medicago tribuloides</name>
    <dbReference type="NCBI Taxonomy" id="3880"/>
    <lineage>
        <taxon>Eukaryota</taxon>
        <taxon>Viridiplantae</taxon>
        <taxon>Streptophyta</taxon>
        <taxon>Embryophyta</taxon>
        <taxon>Tracheophyta</taxon>
        <taxon>Spermatophyta</taxon>
        <taxon>Magnoliopsida</taxon>
        <taxon>eudicotyledons</taxon>
        <taxon>Gunneridae</taxon>
        <taxon>Pentapetalae</taxon>
        <taxon>rosids</taxon>
        <taxon>fabids</taxon>
        <taxon>Fabales</taxon>
        <taxon>Fabaceae</taxon>
        <taxon>Papilionoideae</taxon>
        <taxon>50 kb inversion clade</taxon>
        <taxon>NPAAA clade</taxon>
        <taxon>Hologalegina</taxon>
        <taxon>IRL clade</taxon>
        <taxon>Trifolieae</taxon>
        <taxon>Medicago</taxon>
    </lineage>
</organism>
<dbReference type="Proteomes" id="UP000002051">
    <property type="component" value="Chromosome 8"/>
</dbReference>
<dbReference type="EMBL" id="CM001224">
    <property type="protein sequence ID" value="AET01975.1"/>
    <property type="molecule type" value="Genomic_DNA"/>
</dbReference>
<evidence type="ECO:0000313" key="2">
    <source>
        <dbReference type="EnsemblPlants" id="AET01975"/>
    </source>
</evidence>
<name>G7L9Z8_MEDTR</name>
<dbReference type="EnsemblPlants" id="AET01975">
    <property type="protein sequence ID" value="AET01975"/>
    <property type="gene ID" value="MTR_8g026770"/>
</dbReference>
<accession>G7L9Z8</accession>
<dbReference type="PaxDb" id="3880-AET01975"/>
<evidence type="ECO:0000313" key="1">
    <source>
        <dbReference type="EMBL" id="AET01975.1"/>
    </source>
</evidence>
<protein>
    <submittedName>
        <fullName evidence="1 2">Uncharacterized protein</fullName>
    </submittedName>
</protein>
<dbReference type="AlphaFoldDB" id="G7L9Z8"/>
<sequence>MLSGSRTLSSRSNANLWSWIVKYSRTRLHSPQLYASMDYTYTFIASGEEITTRCFFINDL</sequence>
<keyword evidence="3" id="KW-1185">Reference proteome</keyword>
<reference evidence="1 3" key="1">
    <citation type="journal article" date="2011" name="Nature">
        <title>The Medicago genome provides insight into the evolution of rhizobial symbioses.</title>
        <authorList>
            <person name="Young N.D."/>
            <person name="Debelle F."/>
            <person name="Oldroyd G.E."/>
            <person name="Geurts R."/>
            <person name="Cannon S.B."/>
            <person name="Udvardi M.K."/>
            <person name="Benedito V.A."/>
            <person name="Mayer K.F."/>
            <person name="Gouzy J."/>
            <person name="Schoof H."/>
            <person name="Van de Peer Y."/>
            <person name="Proost S."/>
            <person name="Cook D.R."/>
            <person name="Meyers B.C."/>
            <person name="Spannagl M."/>
            <person name="Cheung F."/>
            <person name="De Mita S."/>
            <person name="Krishnakumar V."/>
            <person name="Gundlach H."/>
            <person name="Zhou S."/>
            <person name="Mudge J."/>
            <person name="Bharti A.K."/>
            <person name="Murray J.D."/>
            <person name="Naoumkina M.A."/>
            <person name="Rosen B."/>
            <person name="Silverstein K.A."/>
            <person name="Tang H."/>
            <person name="Rombauts S."/>
            <person name="Zhao P.X."/>
            <person name="Zhou P."/>
            <person name="Barbe V."/>
            <person name="Bardou P."/>
            <person name="Bechner M."/>
            <person name="Bellec A."/>
            <person name="Berger A."/>
            <person name="Berges H."/>
            <person name="Bidwell S."/>
            <person name="Bisseling T."/>
            <person name="Choisne N."/>
            <person name="Couloux A."/>
            <person name="Denny R."/>
            <person name="Deshpande S."/>
            <person name="Dai X."/>
            <person name="Doyle J.J."/>
            <person name="Dudez A.M."/>
            <person name="Farmer A.D."/>
            <person name="Fouteau S."/>
            <person name="Franken C."/>
            <person name="Gibelin C."/>
            <person name="Gish J."/>
            <person name="Goldstein S."/>
            <person name="Gonzalez A.J."/>
            <person name="Green P.J."/>
            <person name="Hallab A."/>
            <person name="Hartog M."/>
            <person name="Hua A."/>
            <person name="Humphray S.J."/>
            <person name="Jeong D.H."/>
            <person name="Jing Y."/>
            <person name="Jocker A."/>
            <person name="Kenton S.M."/>
            <person name="Kim D.J."/>
            <person name="Klee K."/>
            <person name="Lai H."/>
            <person name="Lang C."/>
            <person name="Lin S."/>
            <person name="Macmil S.L."/>
            <person name="Magdelenat G."/>
            <person name="Matthews L."/>
            <person name="McCorrison J."/>
            <person name="Monaghan E.L."/>
            <person name="Mun J.H."/>
            <person name="Najar F.Z."/>
            <person name="Nicholson C."/>
            <person name="Noirot C."/>
            <person name="O'Bleness M."/>
            <person name="Paule C.R."/>
            <person name="Poulain J."/>
            <person name="Prion F."/>
            <person name="Qin B."/>
            <person name="Qu C."/>
            <person name="Retzel E.F."/>
            <person name="Riddle C."/>
            <person name="Sallet E."/>
            <person name="Samain S."/>
            <person name="Samson N."/>
            <person name="Sanders I."/>
            <person name="Saurat O."/>
            <person name="Scarpelli C."/>
            <person name="Schiex T."/>
            <person name="Segurens B."/>
            <person name="Severin A.J."/>
            <person name="Sherrier D.J."/>
            <person name="Shi R."/>
            <person name="Sims S."/>
            <person name="Singer S.R."/>
            <person name="Sinharoy S."/>
            <person name="Sterck L."/>
            <person name="Viollet A."/>
            <person name="Wang B.B."/>
            <person name="Wang K."/>
            <person name="Wang M."/>
            <person name="Wang X."/>
            <person name="Warfsmann J."/>
            <person name="Weissenbach J."/>
            <person name="White D.D."/>
            <person name="White J.D."/>
            <person name="Wiley G.B."/>
            <person name="Wincker P."/>
            <person name="Xing Y."/>
            <person name="Yang L."/>
            <person name="Yao Z."/>
            <person name="Ying F."/>
            <person name="Zhai J."/>
            <person name="Zhou L."/>
            <person name="Zuber A."/>
            <person name="Denarie J."/>
            <person name="Dixon R.A."/>
            <person name="May G.D."/>
            <person name="Schwartz D.C."/>
            <person name="Rogers J."/>
            <person name="Quetier F."/>
            <person name="Town C.D."/>
            <person name="Roe B.A."/>
        </authorList>
    </citation>
    <scope>NUCLEOTIDE SEQUENCE [LARGE SCALE GENOMIC DNA]</scope>
    <source>
        <strain evidence="1">A17</strain>
        <strain evidence="2 3">cv. Jemalong A17</strain>
    </source>
</reference>
<reference evidence="1 3" key="2">
    <citation type="journal article" date="2014" name="BMC Genomics">
        <title>An improved genome release (version Mt4.0) for the model legume Medicago truncatula.</title>
        <authorList>
            <person name="Tang H."/>
            <person name="Krishnakumar V."/>
            <person name="Bidwell S."/>
            <person name="Rosen B."/>
            <person name="Chan A."/>
            <person name="Zhou S."/>
            <person name="Gentzbittel L."/>
            <person name="Childs K.L."/>
            <person name="Yandell M."/>
            <person name="Gundlach H."/>
            <person name="Mayer K.F."/>
            <person name="Schwartz D.C."/>
            <person name="Town C.D."/>
        </authorList>
    </citation>
    <scope>GENOME REANNOTATION</scope>
    <source>
        <strain evidence="2 3">cv. Jemalong A17</strain>
    </source>
</reference>
<dbReference type="HOGENOM" id="CLU_2945256_0_0_1"/>
<proteinExistence type="predicted"/>
<reference evidence="2" key="3">
    <citation type="submission" date="2015-04" db="UniProtKB">
        <authorList>
            <consortium name="EnsemblPlants"/>
        </authorList>
    </citation>
    <scope>IDENTIFICATION</scope>
    <source>
        <strain evidence="2">cv. Jemalong A17</strain>
    </source>
</reference>
<gene>
    <name evidence="1" type="ordered locus">MTR_8g026770</name>
</gene>